<dbReference type="PANTHER" id="PTHR30250:SF11">
    <property type="entry name" value="O-ANTIGEN TRANSPORTER-RELATED"/>
    <property type="match status" value="1"/>
</dbReference>
<dbReference type="Proteomes" id="UP000250025">
    <property type="component" value="Chromosome"/>
</dbReference>
<proteinExistence type="predicted"/>
<keyword evidence="8" id="KW-1185">Reference proteome</keyword>
<feature type="transmembrane region" description="Helical" evidence="6">
    <location>
        <begin position="97"/>
        <end position="115"/>
    </location>
</feature>
<organism evidence="7 8">
    <name type="scientific">Kushneria konosiri</name>
    <dbReference type="NCBI Taxonomy" id="698828"/>
    <lineage>
        <taxon>Bacteria</taxon>
        <taxon>Pseudomonadati</taxon>
        <taxon>Pseudomonadota</taxon>
        <taxon>Gammaproteobacteria</taxon>
        <taxon>Oceanospirillales</taxon>
        <taxon>Halomonadaceae</taxon>
        <taxon>Kushneria</taxon>
    </lineage>
</organism>
<dbReference type="GO" id="GO:0005886">
    <property type="term" value="C:plasma membrane"/>
    <property type="evidence" value="ECO:0007669"/>
    <property type="project" value="UniProtKB-SubCell"/>
</dbReference>
<evidence type="ECO:0000256" key="1">
    <source>
        <dbReference type="ARBA" id="ARBA00004651"/>
    </source>
</evidence>
<feature type="transmembrane region" description="Helical" evidence="6">
    <location>
        <begin position="302"/>
        <end position="319"/>
    </location>
</feature>
<evidence type="ECO:0000313" key="7">
    <source>
        <dbReference type="EMBL" id="ARS52322.1"/>
    </source>
</evidence>
<sequence length="435" mass="48242">MSAVHLRKSSSMNKALINTAWILGEKVMFALAGIFITVYVARYLGPSEFGLISLALAIVALITPLVKLGSESVIFNRLAYNQESGLLLIGASKRVRFINFLVINTIITAGAFFYFDTLHKMLVFTIIIWGSYFITTEIYSVFFNATLSSKFNTIAQNGSLAAAVVLKLIFIHAGATVAFFAAANIIQWFLSWVIKRYFFNKQIKLNLQAARRRSRRHARHLLHAGLPLAISSLSIALYTRTDQVMLGAMLDETHVGWYSAALTLAQGWLMFPVALMTSWMVGINEAARNNNIPFFERRIKNMFLVVFFMALLPALVMGVFRDPIIALVYGDSYTPAGNILAITAISSVFSAYGTAAYRVITVMGGYGFLLKKMLFVSLLNVVLNYILIPRYGMIGAALATLTAEILSALILNAFYQKGRVLRLQVTAFLPRKAMA</sequence>
<dbReference type="AlphaFoldDB" id="A0A2Z2H4S2"/>
<reference evidence="7 8" key="1">
    <citation type="journal article" date="2017" name="Int. J. Syst. Evol. Microbiol.">
        <title>Kushneria konosiri sp. nov., isolated from the Korean salt-fermented seafood Daemi-jeot.</title>
        <authorList>
            <person name="Yun J.H."/>
            <person name="Park S.K."/>
            <person name="Lee J.Y."/>
            <person name="Jung M.J."/>
            <person name="Bae J.W."/>
        </authorList>
    </citation>
    <scope>NUCLEOTIDE SEQUENCE [LARGE SCALE GENOMIC DNA]</scope>
    <source>
        <strain evidence="7 8">X49</strain>
    </source>
</reference>
<dbReference type="PANTHER" id="PTHR30250">
    <property type="entry name" value="PST FAMILY PREDICTED COLANIC ACID TRANSPORTER"/>
    <property type="match status" value="1"/>
</dbReference>
<gene>
    <name evidence="7" type="ORF">B9G99_05025</name>
</gene>
<protein>
    <submittedName>
        <fullName evidence="7">Uncharacterized protein</fullName>
    </submittedName>
</protein>
<evidence type="ECO:0000313" key="8">
    <source>
        <dbReference type="Proteomes" id="UP000250025"/>
    </source>
</evidence>
<feature type="transmembrane region" description="Helical" evidence="6">
    <location>
        <begin position="21"/>
        <end position="43"/>
    </location>
</feature>
<dbReference type="Pfam" id="PF01943">
    <property type="entry name" value="Polysacc_synt"/>
    <property type="match status" value="1"/>
</dbReference>
<dbReference type="KEGG" id="kus:B9G99_05025"/>
<evidence type="ECO:0000256" key="5">
    <source>
        <dbReference type="ARBA" id="ARBA00023136"/>
    </source>
</evidence>
<dbReference type="InterPro" id="IPR050833">
    <property type="entry name" value="Poly_Biosynth_Transport"/>
</dbReference>
<feature type="transmembrane region" description="Helical" evidence="6">
    <location>
        <begin position="121"/>
        <end position="142"/>
    </location>
</feature>
<name>A0A2Z2H4S2_9GAMM</name>
<dbReference type="InterPro" id="IPR002797">
    <property type="entry name" value="Polysacc_synth"/>
</dbReference>
<evidence type="ECO:0000256" key="4">
    <source>
        <dbReference type="ARBA" id="ARBA00022989"/>
    </source>
</evidence>
<feature type="transmembrane region" description="Helical" evidence="6">
    <location>
        <begin position="258"/>
        <end position="281"/>
    </location>
</feature>
<feature type="transmembrane region" description="Helical" evidence="6">
    <location>
        <begin position="369"/>
        <end position="388"/>
    </location>
</feature>
<evidence type="ECO:0000256" key="2">
    <source>
        <dbReference type="ARBA" id="ARBA00022475"/>
    </source>
</evidence>
<accession>A0A2Z2H4S2</accession>
<feature type="transmembrane region" description="Helical" evidence="6">
    <location>
        <begin position="49"/>
        <end position="68"/>
    </location>
</feature>
<feature type="transmembrane region" description="Helical" evidence="6">
    <location>
        <begin position="339"/>
        <end position="357"/>
    </location>
</feature>
<keyword evidence="4 6" id="KW-1133">Transmembrane helix</keyword>
<comment type="subcellular location">
    <subcellularLocation>
        <location evidence="1">Cell membrane</location>
        <topology evidence="1">Multi-pass membrane protein</topology>
    </subcellularLocation>
</comment>
<dbReference type="EMBL" id="CP021323">
    <property type="protein sequence ID" value="ARS52322.1"/>
    <property type="molecule type" value="Genomic_DNA"/>
</dbReference>
<feature type="transmembrane region" description="Helical" evidence="6">
    <location>
        <begin position="220"/>
        <end position="238"/>
    </location>
</feature>
<feature type="transmembrane region" description="Helical" evidence="6">
    <location>
        <begin position="177"/>
        <end position="199"/>
    </location>
</feature>
<keyword evidence="2" id="KW-1003">Cell membrane</keyword>
<evidence type="ECO:0000256" key="6">
    <source>
        <dbReference type="SAM" id="Phobius"/>
    </source>
</evidence>
<dbReference type="CDD" id="cd13128">
    <property type="entry name" value="MATE_Wzx_like"/>
    <property type="match status" value="1"/>
</dbReference>
<evidence type="ECO:0000256" key="3">
    <source>
        <dbReference type="ARBA" id="ARBA00022692"/>
    </source>
</evidence>
<keyword evidence="3 6" id="KW-0812">Transmembrane</keyword>
<feature type="transmembrane region" description="Helical" evidence="6">
    <location>
        <begin position="394"/>
        <end position="415"/>
    </location>
</feature>
<keyword evidence="5 6" id="KW-0472">Membrane</keyword>
<feature type="transmembrane region" description="Helical" evidence="6">
    <location>
        <begin position="154"/>
        <end position="171"/>
    </location>
</feature>